<gene>
    <name evidence="1" type="ORF">Tci_030007</name>
</gene>
<accession>A0A6L2LA59</accession>
<protein>
    <submittedName>
        <fullName evidence="1">Putative homeodomain-like protein</fullName>
    </submittedName>
</protein>
<evidence type="ECO:0000313" key="1">
    <source>
        <dbReference type="EMBL" id="GEU58029.1"/>
    </source>
</evidence>
<dbReference type="AlphaFoldDB" id="A0A6L2LA59"/>
<dbReference type="GO" id="GO:0003677">
    <property type="term" value="F:DNA binding"/>
    <property type="evidence" value="ECO:0007669"/>
    <property type="project" value="UniProtKB-KW"/>
</dbReference>
<name>A0A6L2LA59_TANCI</name>
<keyword evidence="1" id="KW-0238">DNA-binding</keyword>
<comment type="caution">
    <text evidence="1">The sequence shown here is derived from an EMBL/GenBank/DDBJ whole genome shotgun (WGS) entry which is preliminary data.</text>
</comment>
<organism evidence="1">
    <name type="scientific">Tanacetum cinerariifolium</name>
    <name type="common">Dalmatian daisy</name>
    <name type="synonym">Chrysanthemum cinerariifolium</name>
    <dbReference type="NCBI Taxonomy" id="118510"/>
    <lineage>
        <taxon>Eukaryota</taxon>
        <taxon>Viridiplantae</taxon>
        <taxon>Streptophyta</taxon>
        <taxon>Embryophyta</taxon>
        <taxon>Tracheophyta</taxon>
        <taxon>Spermatophyta</taxon>
        <taxon>Magnoliopsida</taxon>
        <taxon>eudicotyledons</taxon>
        <taxon>Gunneridae</taxon>
        <taxon>Pentapetalae</taxon>
        <taxon>asterids</taxon>
        <taxon>campanulids</taxon>
        <taxon>Asterales</taxon>
        <taxon>Asteraceae</taxon>
        <taxon>Asteroideae</taxon>
        <taxon>Anthemideae</taxon>
        <taxon>Anthemidinae</taxon>
        <taxon>Tanacetum</taxon>
    </lineage>
</organism>
<proteinExistence type="predicted"/>
<dbReference type="EMBL" id="BKCJ010003932">
    <property type="protein sequence ID" value="GEU58029.1"/>
    <property type="molecule type" value="Genomic_DNA"/>
</dbReference>
<sequence>MNNQKLGGVDKVVEKQEYEEMIIEVVGNGGRVMVMRRLRRQMGYSECSEGSEEGCITIAFGHLLLSITFTSRHRIYTSVAHICDWG</sequence>
<reference evidence="1" key="1">
    <citation type="journal article" date="2019" name="Sci. Rep.">
        <title>Draft genome of Tanacetum cinerariifolium, the natural source of mosquito coil.</title>
        <authorList>
            <person name="Yamashiro T."/>
            <person name="Shiraishi A."/>
            <person name="Satake H."/>
            <person name="Nakayama K."/>
        </authorList>
    </citation>
    <scope>NUCLEOTIDE SEQUENCE</scope>
</reference>
<keyword evidence="1" id="KW-0371">Homeobox</keyword>